<protein>
    <recommendedName>
        <fullName evidence="3">Nucleotide modification associated domain-containing protein</fullName>
    </recommendedName>
</protein>
<evidence type="ECO:0000313" key="1">
    <source>
        <dbReference type="EMBL" id="EPF47775.1"/>
    </source>
</evidence>
<dbReference type="HOGENOM" id="CLU_2319269_0_0_12"/>
<dbReference type="PATRIC" id="fig|1125702.3.peg.34"/>
<keyword evidence="2" id="KW-1185">Reference proteome</keyword>
<evidence type="ECO:0008006" key="3">
    <source>
        <dbReference type="Google" id="ProtNLM"/>
    </source>
</evidence>
<dbReference type="RefSeq" id="WP_016517682.1">
    <property type="nucleotide sequence ID" value="NZ_KE332512.1"/>
</dbReference>
<dbReference type="GeneID" id="301460258"/>
<organism evidence="1 2">
    <name type="scientific">Treponema vincentii F0403</name>
    <dbReference type="NCBI Taxonomy" id="1125702"/>
    <lineage>
        <taxon>Bacteria</taxon>
        <taxon>Pseudomonadati</taxon>
        <taxon>Spirochaetota</taxon>
        <taxon>Spirochaetia</taxon>
        <taxon>Spirochaetales</taxon>
        <taxon>Treponemataceae</taxon>
        <taxon>Treponema</taxon>
    </lineage>
</organism>
<comment type="caution">
    <text evidence="1">The sequence shown here is derived from an EMBL/GenBank/DDBJ whole genome shotgun (WGS) entry which is preliminary data.</text>
</comment>
<dbReference type="EMBL" id="ATFC01000001">
    <property type="protein sequence ID" value="EPF47775.1"/>
    <property type="molecule type" value="Genomic_DNA"/>
</dbReference>
<sequence>MSTHTETQEKIIAITGAMRDLLLYKNQKYGDSALNPKQIFYKGDAVNSILIRLDDKIGRIMANTESAPRINDVAGIIGYCTLLLIGMGVKPEDIQKLMD</sequence>
<dbReference type="AlphaFoldDB" id="S3LDE9"/>
<name>S3LDE9_9SPIR</name>
<accession>S3LDE9</accession>
<gene>
    <name evidence="1" type="ORF">HMPREF1222_00034</name>
</gene>
<proteinExistence type="predicted"/>
<reference evidence="1 2" key="1">
    <citation type="submission" date="2013-04" db="EMBL/GenBank/DDBJ databases">
        <title>The Genome Sequence of Treponema vincentii F0403.</title>
        <authorList>
            <consortium name="The Broad Institute Genomics Platform"/>
            <person name="Earl A."/>
            <person name="Ward D."/>
            <person name="Feldgarden M."/>
            <person name="Gevers D."/>
            <person name="Leonetti C."/>
            <person name="Izard J."/>
            <person name="Walker B."/>
            <person name="Young S."/>
            <person name="Zeng Q."/>
            <person name="Gargeya S."/>
            <person name="Fitzgerald M."/>
            <person name="Haas B."/>
            <person name="Abouelleil A."/>
            <person name="Allen A.W."/>
            <person name="Alvarado L."/>
            <person name="Arachchi H.M."/>
            <person name="Berlin A.M."/>
            <person name="Chapman S.B."/>
            <person name="Gainer-Dewar J."/>
            <person name="Goldberg J."/>
            <person name="Griggs A."/>
            <person name="Gujja S."/>
            <person name="Hansen M."/>
            <person name="Howarth C."/>
            <person name="Imamovic A."/>
            <person name="Ireland A."/>
            <person name="Larimer J."/>
            <person name="McCowan C."/>
            <person name="Murphy C."/>
            <person name="Pearson M."/>
            <person name="Poon T.W."/>
            <person name="Priest M."/>
            <person name="Roberts A."/>
            <person name="Saif S."/>
            <person name="Shea T."/>
            <person name="Sisk P."/>
            <person name="Sykes S."/>
            <person name="Wortman J."/>
            <person name="Nusbaum C."/>
            <person name="Birren B."/>
        </authorList>
    </citation>
    <scope>NUCLEOTIDE SEQUENCE [LARGE SCALE GENOMIC DNA]</scope>
    <source>
        <strain evidence="1 2">F0403</strain>
    </source>
</reference>
<dbReference type="Proteomes" id="UP000014605">
    <property type="component" value="Unassembled WGS sequence"/>
</dbReference>
<evidence type="ECO:0000313" key="2">
    <source>
        <dbReference type="Proteomes" id="UP000014605"/>
    </source>
</evidence>